<reference evidence="2 3" key="1">
    <citation type="submission" date="2020-08" db="EMBL/GenBank/DDBJ databases">
        <authorList>
            <person name="Newling K."/>
            <person name="Davey J."/>
            <person name="Forrester S."/>
        </authorList>
    </citation>
    <scope>NUCLEOTIDE SEQUENCE [LARGE SCALE GENOMIC DNA]</scope>
    <source>
        <strain evidence="3">Crithidia deanei Carvalho (ATCC PRA-265)</strain>
    </source>
</reference>
<dbReference type="Proteomes" id="UP000515908">
    <property type="component" value="Chromosome 01"/>
</dbReference>
<evidence type="ECO:0000313" key="3">
    <source>
        <dbReference type="Proteomes" id="UP000515908"/>
    </source>
</evidence>
<feature type="region of interest" description="Disordered" evidence="1">
    <location>
        <begin position="77"/>
        <end position="106"/>
    </location>
</feature>
<gene>
    <name evidence="2" type="ORF">ADEAN_000069100</name>
</gene>
<evidence type="ECO:0000256" key="1">
    <source>
        <dbReference type="SAM" id="MobiDB-lite"/>
    </source>
</evidence>
<dbReference type="VEuPathDB" id="TriTrypDB:ADEAN_000069100"/>
<dbReference type="AlphaFoldDB" id="A0A7G2C1R6"/>
<dbReference type="EMBL" id="LR877145">
    <property type="protein sequence ID" value="CAD2213254.1"/>
    <property type="molecule type" value="Genomic_DNA"/>
</dbReference>
<sequence length="152" mass="16524">MIEYWRVKAAARAFTASLRGIGSNLSALKRTENNNAANDSFNDFFFPSGYRLFNSRTLEECAFPSVGSNPYEDDFISPPPFEALSSPSLSTSSPSSSSSLSNSHTTLLETLTDASPNGEDSPEGTVVYIGSGGFIKWSRRMPWGSATRCICR</sequence>
<feature type="compositionally biased region" description="Low complexity" evidence="1">
    <location>
        <begin position="84"/>
        <end position="106"/>
    </location>
</feature>
<name>A0A7G2C1R6_9TRYP</name>
<proteinExistence type="predicted"/>
<accession>A0A7G2C1R6</accession>
<organism evidence="2 3">
    <name type="scientific">Angomonas deanei</name>
    <dbReference type="NCBI Taxonomy" id="59799"/>
    <lineage>
        <taxon>Eukaryota</taxon>
        <taxon>Discoba</taxon>
        <taxon>Euglenozoa</taxon>
        <taxon>Kinetoplastea</taxon>
        <taxon>Metakinetoplastina</taxon>
        <taxon>Trypanosomatida</taxon>
        <taxon>Trypanosomatidae</taxon>
        <taxon>Strigomonadinae</taxon>
        <taxon>Angomonas</taxon>
    </lineage>
</organism>
<protein>
    <submittedName>
        <fullName evidence="2">Uncharacterized protein</fullName>
    </submittedName>
</protein>
<evidence type="ECO:0000313" key="2">
    <source>
        <dbReference type="EMBL" id="CAD2213254.1"/>
    </source>
</evidence>
<keyword evidence="3" id="KW-1185">Reference proteome</keyword>